<sequence>MLPEEQNQQTASDAQSNDQQDLAGTTNLSLDQLKENGGTANNPDEVEDADDLHEIQAGDDLDEPNVDDYQSDESNRDDSPEGPANPIETNS</sequence>
<feature type="compositionally biased region" description="Polar residues" evidence="1">
    <location>
        <begin position="1"/>
        <end position="30"/>
    </location>
</feature>
<dbReference type="AlphaFoldDB" id="A0A6I4I1J2"/>
<feature type="region of interest" description="Disordered" evidence="1">
    <location>
        <begin position="1"/>
        <end position="91"/>
    </location>
</feature>
<keyword evidence="3" id="KW-1185">Reference proteome</keyword>
<protein>
    <submittedName>
        <fullName evidence="2">Uncharacterized protein</fullName>
    </submittedName>
</protein>
<evidence type="ECO:0000313" key="2">
    <source>
        <dbReference type="EMBL" id="QQL50475.1"/>
    </source>
</evidence>
<proteinExistence type="predicted"/>
<feature type="compositionally biased region" description="Acidic residues" evidence="1">
    <location>
        <begin position="44"/>
        <end position="71"/>
    </location>
</feature>
<gene>
    <name evidence="2" type="ORF">GO620_003190</name>
</gene>
<evidence type="ECO:0000313" key="3">
    <source>
        <dbReference type="Proteomes" id="UP000429232"/>
    </source>
</evidence>
<evidence type="ECO:0000256" key="1">
    <source>
        <dbReference type="SAM" id="MobiDB-lite"/>
    </source>
</evidence>
<organism evidence="2 3">
    <name type="scientific">Mucilaginibacter ginkgonis</name>
    <dbReference type="NCBI Taxonomy" id="2682091"/>
    <lineage>
        <taxon>Bacteria</taxon>
        <taxon>Pseudomonadati</taxon>
        <taxon>Bacteroidota</taxon>
        <taxon>Sphingobacteriia</taxon>
        <taxon>Sphingobacteriales</taxon>
        <taxon>Sphingobacteriaceae</taxon>
        <taxon>Mucilaginibacter</taxon>
    </lineage>
</organism>
<accession>A0A6I4I1J2</accession>
<name>A0A6I4I1J2_9SPHI</name>
<dbReference type="KEGG" id="mgik:GO620_003190"/>
<dbReference type="EMBL" id="CP066775">
    <property type="protein sequence ID" value="QQL50475.1"/>
    <property type="molecule type" value="Genomic_DNA"/>
</dbReference>
<dbReference type="Proteomes" id="UP000429232">
    <property type="component" value="Chromosome"/>
</dbReference>
<reference evidence="2 3" key="1">
    <citation type="submission" date="2020-12" db="EMBL/GenBank/DDBJ databases">
        <title>HMF7856_wgs.fasta genome submission.</title>
        <authorList>
            <person name="Kang H."/>
            <person name="Kim H."/>
            <person name="Joh K."/>
        </authorList>
    </citation>
    <scope>NUCLEOTIDE SEQUENCE [LARGE SCALE GENOMIC DNA]</scope>
    <source>
        <strain evidence="2 3">HMF7856</strain>
    </source>
</reference>
<dbReference type="RefSeq" id="WP_157526297.1">
    <property type="nucleotide sequence ID" value="NZ_CP066775.1"/>
</dbReference>